<dbReference type="GO" id="GO:0006865">
    <property type="term" value="P:amino acid transport"/>
    <property type="evidence" value="ECO:0007669"/>
    <property type="project" value="UniProtKB-KW"/>
</dbReference>
<protein>
    <submittedName>
        <fullName evidence="13">Amino acid permease 6-like</fullName>
    </submittedName>
</protein>
<organism evidence="13 14">
    <name type="scientific">Olea europaea subsp. europaea</name>
    <dbReference type="NCBI Taxonomy" id="158383"/>
    <lineage>
        <taxon>Eukaryota</taxon>
        <taxon>Viridiplantae</taxon>
        <taxon>Streptophyta</taxon>
        <taxon>Embryophyta</taxon>
        <taxon>Tracheophyta</taxon>
        <taxon>Spermatophyta</taxon>
        <taxon>Magnoliopsida</taxon>
        <taxon>eudicotyledons</taxon>
        <taxon>Gunneridae</taxon>
        <taxon>Pentapetalae</taxon>
        <taxon>asterids</taxon>
        <taxon>lamiids</taxon>
        <taxon>Lamiales</taxon>
        <taxon>Oleaceae</taxon>
        <taxon>Oleeae</taxon>
        <taxon>Olea</taxon>
    </lineage>
</organism>
<keyword evidence="4 11" id="KW-0812">Transmembrane</keyword>
<dbReference type="OrthoDB" id="40134at2759"/>
<evidence type="ECO:0000256" key="5">
    <source>
        <dbReference type="ARBA" id="ARBA00022847"/>
    </source>
</evidence>
<feature type="transmembrane region" description="Helical" evidence="11">
    <location>
        <begin position="323"/>
        <end position="343"/>
    </location>
</feature>
<dbReference type="Gramene" id="OE9A105593T3">
    <property type="protein sequence ID" value="OE9A105593C3"/>
    <property type="gene ID" value="OE9A105593"/>
</dbReference>
<keyword evidence="7 11" id="KW-1133">Transmembrane helix</keyword>
<evidence type="ECO:0000256" key="8">
    <source>
        <dbReference type="ARBA" id="ARBA00023136"/>
    </source>
</evidence>
<dbReference type="Pfam" id="PF01490">
    <property type="entry name" value="Aa_trans"/>
    <property type="match status" value="1"/>
</dbReference>
<comment type="similarity">
    <text evidence="9">Belongs to the amino acid/polyamine transporter 2 family. Amino acid/auxin permease (AAAP) (TC 2.A.18.2) subfamily.</text>
</comment>
<feature type="transmembrane region" description="Helical" evidence="11">
    <location>
        <begin position="282"/>
        <end position="303"/>
    </location>
</feature>
<keyword evidence="5" id="KW-0769">Symport</keyword>
<evidence type="ECO:0000259" key="12">
    <source>
        <dbReference type="Pfam" id="PF01490"/>
    </source>
</evidence>
<dbReference type="InterPro" id="IPR013057">
    <property type="entry name" value="AA_transpt_TM"/>
</dbReference>
<comment type="caution">
    <text evidence="13">The sequence shown here is derived from an EMBL/GenBank/DDBJ whole genome shotgun (WGS) entry which is preliminary data.</text>
</comment>
<evidence type="ECO:0000256" key="7">
    <source>
        <dbReference type="ARBA" id="ARBA00022989"/>
    </source>
</evidence>
<dbReference type="GO" id="GO:0005886">
    <property type="term" value="C:plasma membrane"/>
    <property type="evidence" value="ECO:0007669"/>
    <property type="project" value="UniProtKB-SubCell"/>
</dbReference>
<dbReference type="FunFam" id="1.20.1740.10:FF:000055">
    <property type="entry name" value="Amino acid permease 6"/>
    <property type="match status" value="1"/>
</dbReference>
<proteinExistence type="inferred from homology"/>
<dbReference type="EMBL" id="CACTIH010002239">
    <property type="protein sequence ID" value="CAA2975183.1"/>
    <property type="molecule type" value="Genomic_DNA"/>
</dbReference>
<feature type="transmembrane region" description="Helical" evidence="11">
    <location>
        <begin position="189"/>
        <end position="213"/>
    </location>
</feature>
<keyword evidence="6" id="KW-0029">Amino-acid transport</keyword>
<feature type="transmembrane region" description="Helical" evidence="11">
    <location>
        <begin position="164"/>
        <end position="183"/>
    </location>
</feature>
<keyword evidence="3" id="KW-1003">Cell membrane</keyword>
<evidence type="ECO:0000256" key="6">
    <source>
        <dbReference type="ARBA" id="ARBA00022970"/>
    </source>
</evidence>
<evidence type="ECO:0000256" key="4">
    <source>
        <dbReference type="ARBA" id="ARBA00022692"/>
    </source>
</evidence>
<sequence>MRESEKKSMYIEQTPEVLENGPNKNFDDDGHVKRTGNLMTASAHIITAVIGSGVLSLAWAIAQLGWVAGPAVLLAFSFITYFTSTLLADSYRSPGPVNGSRNYTYMDVVRSHLGGVKVQLCGLAQYGNLIGVTIGYTITASISMVAVERSNCFHRHGHHVKCSISNYPYMIIFAVIQIILSQIPNFHELSWLSIVAAVMSFAYSSIGLGLSIAKVAGGGHARTSLTGVTVGVDVSGTEKVWRSFQAIGDIAFAYAYSTVLIEIQDTLKSPPPENKVMKRASLIGVSTTTIFYVLCGCIGYAAFGNKAPGNFLTGFGFYEPFWLIDFANVCIAIHLIGAYQVFAQPIFSYVEKRCNKKWPENKFISTEHAINIPVCGTWYINLFRLVWRTTYVVVTAVMAMIFPFFNDFLGLIGAASFYPLTVYFPIEMHIAQAKIAKYSFTWIWLKILSWACLIVSLVAAAGSIQGLAQDVKTYKPFKTQ</sequence>
<feature type="transmembrane region" description="Helical" evidence="11">
    <location>
        <begin position="41"/>
        <end position="61"/>
    </location>
</feature>
<feature type="transmembrane region" description="Helical" evidence="11">
    <location>
        <begin position="385"/>
        <end position="402"/>
    </location>
</feature>
<keyword evidence="8 11" id="KW-0472">Membrane</keyword>
<evidence type="ECO:0000313" key="13">
    <source>
        <dbReference type="EMBL" id="CAA2975183.1"/>
    </source>
</evidence>
<evidence type="ECO:0000256" key="1">
    <source>
        <dbReference type="ARBA" id="ARBA00004236"/>
    </source>
</evidence>
<dbReference type="Proteomes" id="UP000594638">
    <property type="component" value="Unassembled WGS sequence"/>
</dbReference>
<reference evidence="13 14" key="1">
    <citation type="submission" date="2019-12" db="EMBL/GenBank/DDBJ databases">
        <authorList>
            <person name="Alioto T."/>
            <person name="Alioto T."/>
            <person name="Gomez Garrido J."/>
        </authorList>
    </citation>
    <scope>NUCLEOTIDE SEQUENCE [LARGE SCALE GENOMIC DNA]</scope>
</reference>
<feature type="region of interest" description="Disordered" evidence="10">
    <location>
        <begin position="1"/>
        <end position="26"/>
    </location>
</feature>
<dbReference type="GO" id="GO:0015293">
    <property type="term" value="F:symporter activity"/>
    <property type="evidence" value="ECO:0007669"/>
    <property type="project" value="UniProtKB-KW"/>
</dbReference>
<evidence type="ECO:0000256" key="10">
    <source>
        <dbReference type="SAM" id="MobiDB-lite"/>
    </source>
</evidence>
<dbReference type="PANTHER" id="PTHR48017">
    <property type="entry name" value="OS05G0424000 PROTEIN-RELATED"/>
    <property type="match status" value="1"/>
</dbReference>
<evidence type="ECO:0000256" key="9">
    <source>
        <dbReference type="ARBA" id="ARBA00061463"/>
    </source>
</evidence>
<keyword evidence="14" id="KW-1185">Reference proteome</keyword>
<feature type="transmembrane region" description="Helical" evidence="11">
    <location>
        <begin position="67"/>
        <end position="88"/>
    </location>
</feature>
<evidence type="ECO:0000256" key="3">
    <source>
        <dbReference type="ARBA" id="ARBA00022475"/>
    </source>
</evidence>
<evidence type="ECO:0000256" key="11">
    <source>
        <dbReference type="SAM" id="Phobius"/>
    </source>
</evidence>
<evidence type="ECO:0000256" key="2">
    <source>
        <dbReference type="ARBA" id="ARBA00022448"/>
    </source>
</evidence>
<accession>A0A8S0R812</accession>
<evidence type="ECO:0000313" key="14">
    <source>
        <dbReference type="Proteomes" id="UP000594638"/>
    </source>
</evidence>
<keyword evidence="2" id="KW-0813">Transport</keyword>
<feature type="domain" description="Amino acid transporter transmembrane" evidence="12">
    <location>
        <begin position="35"/>
        <end position="467"/>
    </location>
</feature>
<gene>
    <name evidence="13" type="ORF">OLEA9_A105593</name>
</gene>
<name>A0A8S0R812_OLEEU</name>
<comment type="subcellular location">
    <subcellularLocation>
        <location evidence="1">Cell membrane</location>
    </subcellularLocation>
</comment>
<feature type="transmembrane region" description="Helical" evidence="11">
    <location>
        <begin position="408"/>
        <end position="426"/>
    </location>
</feature>
<dbReference type="AlphaFoldDB" id="A0A8S0R812"/>
<feature type="transmembrane region" description="Helical" evidence="11">
    <location>
        <begin position="447"/>
        <end position="468"/>
    </location>
</feature>